<evidence type="ECO:0000256" key="4">
    <source>
        <dbReference type="SAM" id="Phobius"/>
    </source>
</evidence>
<dbReference type="EC" id="3.6.1.27" evidence="1"/>
<dbReference type="GO" id="GO:0005886">
    <property type="term" value="C:plasma membrane"/>
    <property type="evidence" value="ECO:0007669"/>
    <property type="project" value="TreeGrafter"/>
</dbReference>
<dbReference type="Proteomes" id="UP001140979">
    <property type="component" value="Unassembled WGS sequence"/>
</dbReference>
<dbReference type="Gene3D" id="1.20.144.10">
    <property type="entry name" value="Phosphatidic acid phosphatase type 2/haloperoxidase"/>
    <property type="match status" value="1"/>
</dbReference>
<comment type="catalytic activity">
    <reaction evidence="3">
        <text>di-trans,octa-cis-undecaprenyl diphosphate + H2O = di-trans,octa-cis-undecaprenyl phosphate + phosphate + H(+)</text>
        <dbReference type="Rhea" id="RHEA:28094"/>
        <dbReference type="ChEBI" id="CHEBI:15377"/>
        <dbReference type="ChEBI" id="CHEBI:15378"/>
        <dbReference type="ChEBI" id="CHEBI:43474"/>
        <dbReference type="ChEBI" id="CHEBI:58405"/>
        <dbReference type="ChEBI" id="CHEBI:60392"/>
        <dbReference type="EC" id="3.6.1.27"/>
    </reaction>
</comment>
<dbReference type="Pfam" id="PF01569">
    <property type="entry name" value="PAP2"/>
    <property type="match status" value="1"/>
</dbReference>
<keyword evidence="4" id="KW-0812">Transmembrane</keyword>
<dbReference type="RefSeq" id="WP_274682722.1">
    <property type="nucleotide sequence ID" value="NZ_JAKNBA010000004.1"/>
</dbReference>
<dbReference type="AlphaFoldDB" id="A0A9X4EZG3"/>
<accession>A0A9X4EZG3</accession>
<dbReference type="SUPFAM" id="SSF48317">
    <property type="entry name" value="Acid phosphatase/Vanadium-dependent haloperoxidase"/>
    <property type="match status" value="1"/>
</dbReference>
<dbReference type="InterPro" id="IPR036938">
    <property type="entry name" value="PAP2/HPO_sf"/>
</dbReference>
<reference evidence="6" key="1">
    <citation type="submission" date="2022-02" db="EMBL/GenBank/DDBJ databases">
        <title>Emergence and expansion in Europe of a Vibrio aestuarianus clonal complex pathogenic for oysters.</title>
        <authorList>
            <person name="Mesnil A."/>
            <person name="Travers M.-A."/>
        </authorList>
    </citation>
    <scope>NUCLEOTIDE SEQUENCE</scope>
    <source>
        <strain evidence="6">19_064_11T1</strain>
    </source>
</reference>
<evidence type="ECO:0000256" key="3">
    <source>
        <dbReference type="ARBA" id="ARBA00047594"/>
    </source>
</evidence>
<dbReference type="GO" id="GO:0050380">
    <property type="term" value="F:undecaprenyl-diphosphatase activity"/>
    <property type="evidence" value="ECO:0007669"/>
    <property type="project" value="UniProtKB-EC"/>
</dbReference>
<feature type="transmembrane region" description="Helical" evidence="4">
    <location>
        <begin position="190"/>
        <end position="210"/>
    </location>
</feature>
<dbReference type="PANTHER" id="PTHR14969:SF54">
    <property type="entry name" value="PHOSPHATIDYLGLYCEROPHOSPHATASE B"/>
    <property type="match status" value="1"/>
</dbReference>
<evidence type="ECO:0000256" key="1">
    <source>
        <dbReference type="ARBA" id="ARBA00012374"/>
    </source>
</evidence>
<dbReference type="InterPro" id="IPR000326">
    <property type="entry name" value="PAP2/HPO"/>
</dbReference>
<feature type="domain" description="Phosphatidic acid phosphatase type 2/haloperoxidase" evidence="5">
    <location>
        <begin position="85"/>
        <end position="231"/>
    </location>
</feature>
<comment type="caution">
    <text evidence="6">The sequence shown here is derived from an EMBL/GenBank/DDBJ whole genome shotgun (WGS) entry which is preliminary data.</text>
</comment>
<evidence type="ECO:0000313" key="6">
    <source>
        <dbReference type="EMBL" id="MDE1241354.1"/>
    </source>
</evidence>
<evidence type="ECO:0000313" key="7">
    <source>
        <dbReference type="Proteomes" id="UP001140979"/>
    </source>
</evidence>
<evidence type="ECO:0000259" key="5">
    <source>
        <dbReference type="SMART" id="SM00014"/>
    </source>
</evidence>
<organism evidence="6 7">
    <name type="scientific">Vibrio aestuarianus</name>
    <dbReference type="NCBI Taxonomy" id="28171"/>
    <lineage>
        <taxon>Bacteria</taxon>
        <taxon>Pseudomonadati</taxon>
        <taxon>Pseudomonadota</taxon>
        <taxon>Gammaproteobacteria</taxon>
        <taxon>Vibrionales</taxon>
        <taxon>Vibrionaceae</taxon>
        <taxon>Vibrio</taxon>
    </lineage>
</organism>
<feature type="transmembrane region" description="Helical" evidence="4">
    <location>
        <begin position="216"/>
        <end position="234"/>
    </location>
</feature>
<dbReference type="CDD" id="cd01610">
    <property type="entry name" value="PAP2_like"/>
    <property type="match status" value="1"/>
</dbReference>
<dbReference type="EMBL" id="JAKNBA010000004">
    <property type="protein sequence ID" value="MDE1241354.1"/>
    <property type="molecule type" value="Genomic_DNA"/>
</dbReference>
<protein>
    <recommendedName>
        <fullName evidence="1">undecaprenyl-diphosphate phosphatase</fullName>
        <ecNumber evidence="1">3.6.1.27</ecNumber>
    </recommendedName>
    <alternativeName>
        <fullName evidence="2">Undecaprenyl pyrophosphate phosphatase</fullName>
    </alternativeName>
</protein>
<proteinExistence type="predicted"/>
<keyword evidence="4" id="KW-1133">Transmembrane helix</keyword>
<gene>
    <name evidence="6" type="ORF">L9W94_04160</name>
</gene>
<keyword evidence="4" id="KW-0472">Membrane</keyword>
<feature type="transmembrane region" description="Helical" evidence="4">
    <location>
        <begin position="54"/>
        <end position="72"/>
    </location>
</feature>
<evidence type="ECO:0000256" key="2">
    <source>
        <dbReference type="ARBA" id="ARBA00032707"/>
    </source>
</evidence>
<name>A0A9X4EZG3_9VIBR</name>
<sequence length="251" mass="28302">MGVKNQIHIKKTSMVLLALFALLLIPISYAGLLIDLTAPVNEQLGAFFTYLTDSAGWQGFGLTLVALAFLVTRTKCSRKMMLNRVIQLGLLLVIGMGAKTGLKHLTESPRPYTQLMTQQLLIPNPEHFYKLDAIQKAQVIKSVSSRVSEWRLRHWQGEIDYSFPSGHTIFVAICLAFFGGLLVEQKHYALVAGLMLWACGVAFSRLWLGMHRPADLYGSLLFVSMIYLLVPKFYPLDHPKLRPILNRFHLC</sequence>
<feature type="transmembrane region" description="Helical" evidence="4">
    <location>
        <begin position="161"/>
        <end position="183"/>
    </location>
</feature>
<dbReference type="SMART" id="SM00014">
    <property type="entry name" value="acidPPc"/>
    <property type="match status" value="1"/>
</dbReference>
<dbReference type="PANTHER" id="PTHR14969">
    <property type="entry name" value="SPHINGOSINE-1-PHOSPHATE PHOSPHOHYDROLASE"/>
    <property type="match status" value="1"/>
</dbReference>